<dbReference type="InterPro" id="IPR008928">
    <property type="entry name" value="6-hairpin_glycosidase_sf"/>
</dbReference>
<sequence length="572" mass="66845">MLINFDNGGQFVRKKTYAIVILVLKMLSIGGIFSEKPVYMCDSEIYCRGPILEAVHRLHIYPDSKDYVDMPLKFSPNETLDAFNITFPDKENITKEALQNFIDEYFHPPSRAYEINKLWLQLCKEVNSSVALYPDRYSMLYVPYPFIIPGGRFREFYNWDTYWIELGLLYSGMYNTTKHIIKNFSYLVERYGLVPNGGRTYYLSRSHPPMFIPMVYRFYQEKRDQRQFVLSLLPSLEKELRFWINNRSTNYRLDDSRTLPVFHYDTRTNVPRPESYFEDVATAINKTESEKPLLYKNIAAAAETGWDFTSRFFEDKLRLSSAVTQRIWPVDLNAYMCQNYFMLSELFKMTGNQKKAAIYEEEYEKMRSLMMTLFYNETVGSWFDYDSQIGQHNTNFYTSNLMPLYANCYTFVEDKMYEKTMKYFENSGADNYPNGIPVSLLKTGQQWDLPNMFPNLNHMIIEGFERTGHVGLKQLALKIADELLRDIYLLYQNTSSMYEKYNVEAPQRAGGGGEYDVQVGFGWTNGVVLDLLRQYGDRLFYNGTSTLTTTTLAPRPSSGVFSVSVGDLRLKT</sequence>
<dbReference type="InterPro" id="IPR018232">
    <property type="entry name" value="Glyco_hydro_37_CS"/>
</dbReference>
<evidence type="ECO:0000256" key="3">
    <source>
        <dbReference type="ARBA" id="ARBA00012757"/>
    </source>
</evidence>
<name>A0A915J566_ROMCU</name>
<protein>
    <recommendedName>
        <fullName evidence="4 7">Trehalase</fullName>
        <ecNumber evidence="3 7">3.2.1.28</ecNumber>
    </recommendedName>
    <alternativeName>
        <fullName evidence="7">Alpha-trehalose glucohydrolase</fullName>
    </alternativeName>
</protein>
<dbReference type="AlphaFoldDB" id="A0A915J566"/>
<evidence type="ECO:0000256" key="1">
    <source>
        <dbReference type="ARBA" id="ARBA00001576"/>
    </source>
</evidence>
<evidence type="ECO:0000256" key="7">
    <source>
        <dbReference type="RuleBase" id="RU361180"/>
    </source>
</evidence>
<evidence type="ECO:0000313" key="8">
    <source>
        <dbReference type="Proteomes" id="UP000887565"/>
    </source>
</evidence>
<evidence type="ECO:0000256" key="4">
    <source>
        <dbReference type="ARBA" id="ARBA00019905"/>
    </source>
</evidence>
<dbReference type="WBParaSite" id="nRc.2.0.1.t21576-RA">
    <property type="protein sequence ID" value="nRc.2.0.1.t21576-RA"/>
    <property type="gene ID" value="nRc.2.0.1.g21576"/>
</dbReference>
<reference evidence="9" key="1">
    <citation type="submission" date="2022-11" db="UniProtKB">
        <authorList>
            <consortium name="WormBaseParasite"/>
        </authorList>
    </citation>
    <scope>IDENTIFICATION</scope>
</reference>
<dbReference type="PRINTS" id="PR00744">
    <property type="entry name" value="GLHYDRLASE37"/>
</dbReference>
<organism evidence="8 9">
    <name type="scientific">Romanomermis culicivorax</name>
    <name type="common">Nematode worm</name>
    <dbReference type="NCBI Taxonomy" id="13658"/>
    <lineage>
        <taxon>Eukaryota</taxon>
        <taxon>Metazoa</taxon>
        <taxon>Ecdysozoa</taxon>
        <taxon>Nematoda</taxon>
        <taxon>Enoplea</taxon>
        <taxon>Dorylaimia</taxon>
        <taxon>Mermithida</taxon>
        <taxon>Mermithoidea</taxon>
        <taxon>Mermithidae</taxon>
        <taxon>Romanomermis</taxon>
    </lineage>
</organism>
<dbReference type="PANTHER" id="PTHR23403">
    <property type="entry name" value="TREHALASE"/>
    <property type="match status" value="1"/>
</dbReference>
<dbReference type="OMA" id="APMVYEY"/>
<dbReference type="InterPro" id="IPR012341">
    <property type="entry name" value="6hp_glycosidase-like_sf"/>
</dbReference>
<dbReference type="Gene3D" id="1.50.10.10">
    <property type="match status" value="1"/>
</dbReference>
<dbReference type="Proteomes" id="UP000887565">
    <property type="component" value="Unplaced"/>
</dbReference>
<evidence type="ECO:0000256" key="2">
    <source>
        <dbReference type="ARBA" id="ARBA00005615"/>
    </source>
</evidence>
<keyword evidence="8" id="KW-1185">Reference proteome</keyword>
<evidence type="ECO:0000313" key="9">
    <source>
        <dbReference type="WBParaSite" id="nRc.2.0.1.t21576-RA"/>
    </source>
</evidence>
<dbReference type="GO" id="GO:0004555">
    <property type="term" value="F:alpha,alpha-trehalase activity"/>
    <property type="evidence" value="ECO:0007669"/>
    <property type="project" value="UniProtKB-EC"/>
</dbReference>
<dbReference type="Pfam" id="PF01204">
    <property type="entry name" value="Trehalase"/>
    <property type="match status" value="1"/>
</dbReference>
<evidence type="ECO:0000256" key="5">
    <source>
        <dbReference type="ARBA" id="ARBA00022801"/>
    </source>
</evidence>
<accession>A0A915J566</accession>
<dbReference type="InterPro" id="IPR001661">
    <property type="entry name" value="Glyco_hydro_37"/>
</dbReference>
<keyword evidence="5 7" id="KW-0378">Hydrolase</keyword>
<dbReference type="PROSITE" id="PS00927">
    <property type="entry name" value="TREHALASE_1"/>
    <property type="match status" value="1"/>
</dbReference>
<comment type="similarity">
    <text evidence="2 7">Belongs to the glycosyl hydrolase 37 family.</text>
</comment>
<keyword evidence="6 7" id="KW-0326">Glycosidase</keyword>
<evidence type="ECO:0000256" key="6">
    <source>
        <dbReference type="ARBA" id="ARBA00023295"/>
    </source>
</evidence>
<dbReference type="SUPFAM" id="SSF48208">
    <property type="entry name" value="Six-hairpin glycosidases"/>
    <property type="match status" value="1"/>
</dbReference>
<dbReference type="GO" id="GO:0005993">
    <property type="term" value="P:trehalose catabolic process"/>
    <property type="evidence" value="ECO:0007669"/>
    <property type="project" value="TreeGrafter"/>
</dbReference>
<proteinExistence type="inferred from homology"/>
<comment type="catalytic activity">
    <reaction evidence="1 7">
        <text>alpha,alpha-trehalose + H2O = alpha-D-glucose + beta-D-glucose</text>
        <dbReference type="Rhea" id="RHEA:32675"/>
        <dbReference type="ChEBI" id="CHEBI:15377"/>
        <dbReference type="ChEBI" id="CHEBI:15903"/>
        <dbReference type="ChEBI" id="CHEBI:16551"/>
        <dbReference type="ChEBI" id="CHEBI:17925"/>
        <dbReference type="EC" id="3.2.1.28"/>
    </reaction>
</comment>
<dbReference type="PANTHER" id="PTHR23403:SF1">
    <property type="entry name" value="TREHALASE"/>
    <property type="match status" value="1"/>
</dbReference>
<dbReference type="EC" id="3.2.1.28" evidence="3 7"/>